<protein>
    <recommendedName>
        <fullName evidence="6 7">Ribonuclease P protein component</fullName>
        <shortName evidence="6">RNase P protein</shortName>
        <shortName evidence="6">RNaseP protein</shortName>
        <ecNumber evidence="6 7">3.1.26.5</ecNumber>
    </recommendedName>
    <alternativeName>
        <fullName evidence="6">Protein C5</fullName>
    </alternativeName>
</protein>
<evidence type="ECO:0000256" key="5">
    <source>
        <dbReference type="ARBA" id="ARBA00022884"/>
    </source>
</evidence>
<dbReference type="Pfam" id="PF00825">
    <property type="entry name" value="Ribonuclease_P"/>
    <property type="match status" value="1"/>
</dbReference>
<reference evidence="8 9" key="1">
    <citation type="submission" date="2016-02" db="EMBL/GenBank/DDBJ databases">
        <title>Gardnerella vaginalis Subgroups Defined by cpn60 Sequencing and Sialidase Activity in Isolates from Canada, Belgium and Kenya.</title>
        <authorList>
            <person name="Schellenberg J."/>
            <person name="Paramel Jayaprakash T."/>
            <person name="Withana Gamage N."/>
            <person name="Patterson M.H."/>
            <person name="Vaneechoutte M."/>
            <person name="Hill J.E."/>
        </authorList>
    </citation>
    <scope>NUCLEOTIDE SEQUENCE [LARGE SCALE GENOMIC DNA]</scope>
    <source>
        <strain evidence="8 9">N144</strain>
    </source>
</reference>
<evidence type="ECO:0000256" key="6">
    <source>
        <dbReference type="HAMAP-Rule" id="MF_00227"/>
    </source>
</evidence>
<dbReference type="EC" id="3.1.26.5" evidence="6 7"/>
<dbReference type="GO" id="GO:0001682">
    <property type="term" value="P:tRNA 5'-leader removal"/>
    <property type="evidence" value="ECO:0007669"/>
    <property type="project" value="UniProtKB-UniRule"/>
</dbReference>
<dbReference type="HAMAP" id="MF_00227">
    <property type="entry name" value="RNase_P"/>
    <property type="match status" value="1"/>
</dbReference>
<gene>
    <name evidence="6" type="primary">rnpA</name>
    <name evidence="8" type="ORF">AXE73_06185</name>
</gene>
<dbReference type="GO" id="GO:0004526">
    <property type="term" value="F:ribonuclease P activity"/>
    <property type="evidence" value="ECO:0007669"/>
    <property type="project" value="UniProtKB-UniRule"/>
</dbReference>
<comment type="subunit">
    <text evidence="6">Consists of a catalytic RNA component (M1 or rnpB) and a protein subunit.</text>
</comment>
<dbReference type="InterPro" id="IPR020568">
    <property type="entry name" value="Ribosomal_Su5_D2-typ_SF"/>
</dbReference>
<dbReference type="AlphaFoldDB" id="A0A3E1INQ1"/>
<dbReference type="PANTHER" id="PTHR33992">
    <property type="entry name" value="RIBONUCLEASE P PROTEIN COMPONENT"/>
    <property type="match status" value="1"/>
</dbReference>
<dbReference type="InterPro" id="IPR014721">
    <property type="entry name" value="Ribsml_uS5_D2-typ_fold_subgr"/>
</dbReference>
<keyword evidence="3 6" id="KW-0255">Endonuclease</keyword>
<dbReference type="GO" id="GO:0030677">
    <property type="term" value="C:ribonuclease P complex"/>
    <property type="evidence" value="ECO:0007669"/>
    <property type="project" value="TreeGrafter"/>
</dbReference>
<keyword evidence="1 6" id="KW-0819">tRNA processing</keyword>
<evidence type="ECO:0000313" key="9">
    <source>
        <dbReference type="Proteomes" id="UP000258533"/>
    </source>
</evidence>
<organism evidence="8 9">
    <name type="scientific">Gardnerella vaginalis</name>
    <dbReference type="NCBI Taxonomy" id="2702"/>
    <lineage>
        <taxon>Bacteria</taxon>
        <taxon>Bacillati</taxon>
        <taxon>Actinomycetota</taxon>
        <taxon>Actinomycetes</taxon>
        <taxon>Bifidobacteriales</taxon>
        <taxon>Bifidobacteriaceae</taxon>
        <taxon>Gardnerella</taxon>
    </lineage>
</organism>
<keyword evidence="2 6" id="KW-0540">Nuclease</keyword>
<dbReference type="InterPro" id="IPR000100">
    <property type="entry name" value="RNase_P"/>
</dbReference>
<dbReference type="NCBIfam" id="TIGR00188">
    <property type="entry name" value="rnpA"/>
    <property type="match status" value="1"/>
</dbReference>
<keyword evidence="5 6" id="KW-0694">RNA-binding</keyword>
<evidence type="ECO:0000256" key="7">
    <source>
        <dbReference type="NCBIfam" id="TIGR00188"/>
    </source>
</evidence>
<name>A0A3E1INQ1_GARVA</name>
<keyword evidence="4 6" id="KW-0378">Hydrolase</keyword>
<dbReference type="PANTHER" id="PTHR33992:SF1">
    <property type="entry name" value="RIBONUCLEASE P PROTEIN COMPONENT"/>
    <property type="match status" value="1"/>
</dbReference>
<comment type="similarity">
    <text evidence="6">Belongs to the RnpA family.</text>
</comment>
<evidence type="ECO:0000256" key="3">
    <source>
        <dbReference type="ARBA" id="ARBA00022759"/>
    </source>
</evidence>
<sequence length="183" mass="20385">MDRLKSHRDFVAVLKKRRKVCSRDIVAHYNMRGGIAVLNALNEGEKTSLNQIATGRDGNTPAAFCDTLNQPQQNEADLRLGLAVSKSVGKAVVRNKVKRRFRVIAKEHQSLLPNGCDVVLRAKPTAASASFESLNEQIKKIFGKITKIVQNQSQQIAQEEHQECQLNQPSESLKISENNNKLV</sequence>
<evidence type="ECO:0000256" key="1">
    <source>
        <dbReference type="ARBA" id="ARBA00022694"/>
    </source>
</evidence>
<accession>A0A3E1INQ1</accession>
<proteinExistence type="inferred from homology"/>
<evidence type="ECO:0000256" key="2">
    <source>
        <dbReference type="ARBA" id="ARBA00022722"/>
    </source>
</evidence>
<evidence type="ECO:0000256" key="4">
    <source>
        <dbReference type="ARBA" id="ARBA00022801"/>
    </source>
</evidence>
<comment type="function">
    <text evidence="6">RNaseP catalyzes the removal of the 5'-leader sequence from pre-tRNA to produce the mature 5'-terminus. It can also cleave other RNA substrates such as 4.5S RNA. The protein component plays an auxiliary but essential role in vivo by binding to the 5'-leader sequence and broadening the substrate specificity of the ribozyme.</text>
</comment>
<comment type="caution">
    <text evidence="8">The sequence shown here is derived from an EMBL/GenBank/DDBJ whole genome shotgun (WGS) entry which is preliminary data.</text>
</comment>
<dbReference type="RefSeq" id="WP_116689877.1">
    <property type="nucleotide sequence ID" value="NZ_LRTT01000002.1"/>
</dbReference>
<dbReference type="SUPFAM" id="SSF54211">
    <property type="entry name" value="Ribosomal protein S5 domain 2-like"/>
    <property type="match status" value="1"/>
</dbReference>
<comment type="catalytic activity">
    <reaction evidence="6">
        <text>Endonucleolytic cleavage of RNA, removing 5'-extranucleotides from tRNA precursor.</text>
        <dbReference type="EC" id="3.1.26.5"/>
    </reaction>
</comment>
<dbReference type="Proteomes" id="UP000258533">
    <property type="component" value="Unassembled WGS sequence"/>
</dbReference>
<dbReference type="GO" id="GO:0042781">
    <property type="term" value="F:3'-tRNA processing endoribonuclease activity"/>
    <property type="evidence" value="ECO:0007669"/>
    <property type="project" value="TreeGrafter"/>
</dbReference>
<dbReference type="EMBL" id="LRTT01000002">
    <property type="protein sequence ID" value="RFD74597.1"/>
    <property type="molecule type" value="Genomic_DNA"/>
</dbReference>
<dbReference type="GO" id="GO:0000049">
    <property type="term" value="F:tRNA binding"/>
    <property type="evidence" value="ECO:0007669"/>
    <property type="project" value="UniProtKB-UniRule"/>
</dbReference>
<dbReference type="Gene3D" id="3.30.230.10">
    <property type="match status" value="1"/>
</dbReference>
<evidence type="ECO:0000313" key="8">
    <source>
        <dbReference type="EMBL" id="RFD74597.1"/>
    </source>
</evidence>